<evidence type="ECO:0000313" key="5">
    <source>
        <dbReference type="EMBL" id="MBS2101048.1"/>
    </source>
</evidence>
<accession>A0ABS5K1P7</accession>
<dbReference type="RefSeq" id="WP_212220069.1">
    <property type="nucleotide sequence ID" value="NZ_JAGUCO010000036.1"/>
</dbReference>
<name>A0ABS5K1P7_9BACT</name>
<keyword evidence="6" id="KW-1185">Reference proteome</keyword>
<dbReference type="Gene3D" id="2.40.160.50">
    <property type="entry name" value="membrane protein fhac: a member of the omp85/tpsb transporter family"/>
    <property type="match status" value="1"/>
</dbReference>
<organism evidence="5 6">
    <name type="scientific">Carboxylicivirga linearis</name>
    <dbReference type="NCBI Taxonomy" id="1628157"/>
    <lineage>
        <taxon>Bacteria</taxon>
        <taxon>Pseudomonadati</taxon>
        <taxon>Bacteroidota</taxon>
        <taxon>Bacteroidia</taxon>
        <taxon>Marinilabiliales</taxon>
        <taxon>Marinilabiliaceae</taxon>
        <taxon>Carboxylicivirga</taxon>
    </lineage>
</organism>
<dbReference type="InterPro" id="IPR000184">
    <property type="entry name" value="Bac_surfAg_D15"/>
</dbReference>
<keyword evidence="3" id="KW-0732">Signal</keyword>
<feature type="chain" id="PRO_5046937311" evidence="3">
    <location>
        <begin position="20"/>
        <end position="384"/>
    </location>
</feature>
<reference evidence="5 6" key="1">
    <citation type="journal article" date="2015" name="Int. J. Syst. Evol. Microbiol.">
        <title>Carboxylicivirga linearis sp. nov., isolated from a sea cucumber culture pond.</title>
        <authorList>
            <person name="Wang F.Q."/>
            <person name="Zhou Y.X."/>
            <person name="Lin X.Z."/>
            <person name="Chen G.J."/>
            <person name="Du Z.J."/>
        </authorList>
    </citation>
    <scope>NUCLEOTIDE SEQUENCE [LARGE SCALE GENOMIC DNA]</scope>
    <source>
        <strain evidence="5 6">FB218</strain>
    </source>
</reference>
<evidence type="ECO:0000256" key="2">
    <source>
        <dbReference type="ARBA" id="ARBA00023136"/>
    </source>
</evidence>
<dbReference type="Proteomes" id="UP000708576">
    <property type="component" value="Unassembled WGS sequence"/>
</dbReference>
<evidence type="ECO:0000313" key="6">
    <source>
        <dbReference type="Proteomes" id="UP000708576"/>
    </source>
</evidence>
<dbReference type="Pfam" id="PF01103">
    <property type="entry name" value="Omp85"/>
    <property type="match status" value="1"/>
</dbReference>
<feature type="domain" description="Bacterial surface antigen (D15)" evidence="4">
    <location>
        <begin position="116"/>
        <end position="382"/>
    </location>
</feature>
<gene>
    <name evidence="5" type="ORF">KEM10_22375</name>
</gene>
<evidence type="ECO:0000256" key="1">
    <source>
        <dbReference type="ARBA" id="ARBA00004370"/>
    </source>
</evidence>
<proteinExistence type="predicted"/>
<evidence type="ECO:0000256" key="3">
    <source>
        <dbReference type="SAM" id="SignalP"/>
    </source>
</evidence>
<evidence type="ECO:0000259" key="4">
    <source>
        <dbReference type="Pfam" id="PF01103"/>
    </source>
</evidence>
<comment type="caution">
    <text evidence="5">The sequence shown here is derived from an EMBL/GenBank/DDBJ whole genome shotgun (WGS) entry which is preliminary data.</text>
</comment>
<sequence length="384" mass="43612">MFRFLVLISLTIFSQLMTAQENDTTKVEKNVRFSILGGPGYTPDFGVVIGGSALVTLSTNPQDTLLKRSVLPFSFAYMTNGGGMVMLRPQLFFNQDRFRIFGVTIYKNALENYYGVGYDTNSTVDRGENTTEYRMESFRFNPTLLFRYKETDIFLGGSVDFKYSNMKSISEGVLEDPDYIAQGGDENGLKNTNVGLGLNFSYDTRDVPANTYSGVLLEFSTTNYFKALGSTYNFGVYSFDYRQFQELKFLGDRRVLAWNVNGNFTSGTVPISDLSMVGSPFDLRGYYLGHYRDRNAMYALAEYRHMFNFGDDTRMRKLLSRFGFATWGGVGSVSDKFVDVNNLLPNFGAGLRIEVQPRMNFRVDIGRDPLNNQTLFYFNMTEAF</sequence>
<keyword evidence="2" id="KW-0472">Membrane</keyword>
<comment type="subcellular location">
    <subcellularLocation>
        <location evidence="1">Membrane</location>
    </subcellularLocation>
</comment>
<protein>
    <submittedName>
        <fullName evidence="5">BamA/TamA family outer membrane protein</fullName>
    </submittedName>
</protein>
<feature type="signal peptide" evidence="3">
    <location>
        <begin position="1"/>
        <end position="19"/>
    </location>
</feature>
<dbReference type="EMBL" id="JAGUCO010000036">
    <property type="protein sequence ID" value="MBS2101048.1"/>
    <property type="molecule type" value="Genomic_DNA"/>
</dbReference>